<feature type="region of interest" description="Disordered" evidence="2">
    <location>
        <begin position="110"/>
        <end position="159"/>
    </location>
</feature>
<dbReference type="PANTHER" id="PTHR33309:SF1">
    <property type="entry name" value="MYB_SANT-LIKE DNA-BINDING DOMAIN-CONTAINING PROTEIN"/>
    <property type="match status" value="1"/>
</dbReference>
<feature type="compositionally biased region" description="Basic and acidic residues" evidence="2">
    <location>
        <begin position="114"/>
        <end position="146"/>
    </location>
</feature>
<keyword evidence="1" id="KW-0175">Coiled coil</keyword>
<dbReference type="Proteomes" id="UP001152795">
    <property type="component" value="Unassembled WGS sequence"/>
</dbReference>
<dbReference type="EMBL" id="CACRXK020025215">
    <property type="protein sequence ID" value="CAB4039324.1"/>
    <property type="molecule type" value="Genomic_DNA"/>
</dbReference>
<proteinExistence type="predicted"/>
<dbReference type="AlphaFoldDB" id="A0A6S7K8Y2"/>
<keyword evidence="5" id="KW-1185">Reference proteome</keyword>
<comment type="caution">
    <text evidence="4">The sequence shown here is derived from an EMBL/GenBank/DDBJ whole genome shotgun (WGS) entry which is preliminary data.</text>
</comment>
<gene>
    <name evidence="4" type="ORF">PACLA_8A071923</name>
</gene>
<feature type="coiled-coil region" evidence="1">
    <location>
        <begin position="168"/>
        <end position="196"/>
    </location>
</feature>
<protein>
    <recommendedName>
        <fullName evidence="3">Myb/SANT-like DNA-binding domain-containing protein</fullName>
    </recommendedName>
</protein>
<dbReference type="OrthoDB" id="5990268at2759"/>
<reference evidence="4" key="1">
    <citation type="submission" date="2020-04" db="EMBL/GenBank/DDBJ databases">
        <authorList>
            <person name="Alioto T."/>
            <person name="Alioto T."/>
            <person name="Gomez Garrido J."/>
        </authorList>
    </citation>
    <scope>NUCLEOTIDE SEQUENCE</scope>
    <source>
        <strain evidence="4">A484AB</strain>
    </source>
</reference>
<evidence type="ECO:0000256" key="1">
    <source>
        <dbReference type="SAM" id="Coils"/>
    </source>
</evidence>
<dbReference type="PANTHER" id="PTHR33309">
    <property type="entry name" value="KERATIN, ULTRA HIGH-SULFUR MATRIX PROTEIN-LIKE"/>
    <property type="match status" value="1"/>
</dbReference>
<accession>A0A6S7K8Y2</accession>
<dbReference type="Pfam" id="PF13837">
    <property type="entry name" value="Myb_DNA-bind_4"/>
    <property type="match status" value="1"/>
</dbReference>
<evidence type="ECO:0000313" key="5">
    <source>
        <dbReference type="Proteomes" id="UP001152795"/>
    </source>
</evidence>
<feature type="domain" description="Myb/SANT-like DNA-binding" evidence="3">
    <location>
        <begin position="32"/>
        <end position="83"/>
    </location>
</feature>
<name>A0A6S7K8Y2_PARCT</name>
<dbReference type="InterPro" id="IPR044822">
    <property type="entry name" value="Myb_DNA-bind_4"/>
</dbReference>
<sequence>MANAPAKREVFTWKAIHEELLLQEVLLLEPFQYRQGSKERGATWTKIAENLSEMGMKASQRSVREKFEKILKDFKQKEAMEERASGIDVDYTERDRAMVDILERMSECEMTLESNKEKENKEKGTAEEMRKKAMESFGETRRRHSEENEELVTPERKRRRNSDVMEVLKGSLEMKKKEQEQARELRERELNLMDNQLRRQEEFTRSMMEQQQQFQQQQQAVTMSILNTLAEITKNLKN</sequence>
<organism evidence="4 5">
    <name type="scientific">Paramuricea clavata</name>
    <name type="common">Red gorgonian</name>
    <name type="synonym">Violescent sea-whip</name>
    <dbReference type="NCBI Taxonomy" id="317549"/>
    <lineage>
        <taxon>Eukaryota</taxon>
        <taxon>Metazoa</taxon>
        <taxon>Cnidaria</taxon>
        <taxon>Anthozoa</taxon>
        <taxon>Octocorallia</taxon>
        <taxon>Malacalcyonacea</taxon>
        <taxon>Plexauridae</taxon>
        <taxon>Paramuricea</taxon>
    </lineage>
</organism>
<dbReference type="Gene3D" id="1.10.10.60">
    <property type="entry name" value="Homeodomain-like"/>
    <property type="match status" value="1"/>
</dbReference>
<evidence type="ECO:0000313" key="4">
    <source>
        <dbReference type="EMBL" id="CAB4039324.1"/>
    </source>
</evidence>
<evidence type="ECO:0000256" key="2">
    <source>
        <dbReference type="SAM" id="MobiDB-lite"/>
    </source>
</evidence>
<evidence type="ECO:0000259" key="3">
    <source>
        <dbReference type="Pfam" id="PF13837"/>
    </source>
</evidence>